<comment type="cofactor">
    <cofactor evidence="1">
        <name>dipyrromethane</name>
        <dbReference type="ChEBI" id="CHEBI:60342"/>
    </cofactor>
</comment>
<dbReference type="Gene3D" id="3.40.190.10">
    <property type="entry name" value="Periplasmic binding protein-like II"/>
    <property type="match status" value="2"/>
</dbReference>
<dbReference type="Pfam" id="PF01379">
    <property type="entry name" value="Porphobil_deam"/>
    <property type="match status" value="1"/>
</dbReference>
<dbReference type="EC" id="2.5.1.61" evidence="4 8"/>
<name>A0ABP4U3B2_9MICO</name>
<accession>A0ABP4U3B2</accession>
<comment type="catalytic activity">
    <reaction evidence="7">
        <text>4 porphobilinogen + H2O = hydroxymethylbilane + 4 NH4(+)</text>
        <dbReference type="Rhea" id="RHEA:13185"/>
        <dbReference type="ChEBI" id="CHEBI:15377"/>
        <dbReference type="ChEBI" id="CHEBI:28938"/>
        <dbReference type="ChEBI" id="CHEBI:57845"/>
        <dbReference type="ChEBI" id="CHEBI:58126"/>
        <dbReference type="EC" id="2.5.1.61"/>
    </reaction>
</comment>
<dbReference type="PROSITE" id="PS00533">
    <property type="entry name" value="PORPHOBILINOGEN_DEAM"/>
    <property type="match status" value="1"/>
</dbReference>
<evidence type="ECO:0000313" key="12">
    <source>
        <dbReference type="Proteomes" id="UP001501690"/>
    </source>
</evidence>
<evidence type="ECO:0000256" key="4">
    <source>
        <dbReference type="ARBA" id="ARBA00012655"/>
    </source>
</evidence>
<dbReference type="InterPro" id="IPR036803">
    <property type="entry name" value="Porphobilinogen_deaminase_C_sf"/>
</dbReference>
<evidence type="ECO:0000256" key="2">
    <source>
        <dbReference type="ARBA" id="ARBA00002869"/>
    </source>
</evidence>
<feature type="domain" description="Porphobilinogen deaminase C-terminal" evidence="10">
    <location>
        <begin position="225"/>
        <end position="268"/>
    </location>
</feature>
<organism evidence="11 12">
    <name type="scientific">Microbacterium sediminicola</name>
    <dbReference type="NCBI Taxonomy" id="415210"/>
    <lineage>
        <taxon>Bacteria</taxon>
        <taxon>Bacillati</taxon>
        <taxon>Actinomycetota</taxon>
        <taxon>Actinomycetes</taxon>
        <taxon>Micrococcales</taxon>
        <taxon>Microbacteriaceae</taxon>
        <taxon>Microbacterium</taxon>
    </lineage>
</organism>
<keyword evidence="5" id="KW-0808">Transferase</keyword>
<dbReference type="PIRSF" id="PIRSF001438">
    <property type="entry name" value="4pyrrol_synth_OHMeBilane_synth"/>
    <property type="match status" value="1"/>
</dbReference>
<dbReference type="InterPro" id="IPR000860">
    <property type="entry name" value="HemC"/>
</dbReference>
<evidence type="ECO:0000256" key="6">
    <source>
        <dbReference type="ARBA" id="ARBA00023244"/>
    </source>
</evidence>
<dbReference type="InterPro" id="IPR022419">
    <property type="entry name" value="Porphobilin_deaminase_cofac_BS"/>
</dbReference>
<keyword evidence="12" id="KW-1185">Reference proteome</keyword>
<dbReference type="InterPro" id="IPR022417">
    <property type="entry name" value="Porphobilin_deaminase_N"/>
</dbReference>
<evidence type="ECO:0000256" key="8">
    <source>
        <dbReference type="NCBIfam" id="TIGR00212"/>
    </source>
</evidence>
<dbReference type="NCBIfam" id="TIGR00212">
    <property type="entry name" value="hemC"/>
    <property type="match status" value="1"/>
</dbReference>
<sequence length="314" mass="32790">MSLRLGTRASLLATTQSQLVADRLAENSGEDVELIRITTHGDVATGSLVSLGGTGVFATALREALLRGECDLIVHSLKDLPNAAFEGLTLICVPERVSARDVLCSRDGVGLDDLRAGAIVGTGSPRRAAQVLRRRPDVAVRDIRGNVDTRLRKVADGEFDAIVLAEAGLSRIGREDAITETFELDQWPTSAGQGALAVEIRTGDVGEPLGQALRALAVGEAEAAALTERAVLAELEAGCAAPIGVSAQIHGSQLEVTTEVYSRDGSRAVTVRDWVDLAVAAERAGRAGLAERIVTRLHADGIDGLESGPGQGIP</sequence>
<dbReference type="RefSeq" id="WP_344070766.1">
    <property type="nucleotide sequence ID" value="NZ_BAAAPL010000001.1"/>
</dbReference>
<evidence type="ECO:0000259" key="10">
    <source>
        <dbReference type="Pfam" id="PF03900"/>
    </source>
</evidence>
<dbReference type="SUPFAM" id="SSF54782">
    <property type="entry name" value="Porphobilinogen deaminase (hydroxymethylbilane synthase), C-terminal domain"/>
    <property type="match status" value="1"/>
</dbReference>
<evidence type="ECO:0000313" key="11">
    <source>
        <dbReference type="EMBL" id="GAA1697705.1"/>
    </source>
</evidence>
<protein>
    <recommendedName>
        <fullName evidence="4 8">Hydroxymethylbilane synthase</fullName>
        <ecNumber evidence="4 8">2.5.1.61</ecNumber>
    </recommendedName>
</protein>
<evidence type="ECO:0000256" key="3">
    <source>
        <dbReference type="ARBA" id="ARBA00005638"/>
    </source>
</evidence>
<dbReference type="Pfam" id="PF03900">
    <property type="entry name" value="Porphobil_deamC"/>
    <property type="match status" value="1"/>
</dbReference>
<proteinExistence type="inferred from homology"/>
<evidence type="ECO:0000259" key="9">
    <source>
        <dbReference type="Pfam" id="PF01379"/>
    </source>
</evidence>
<evidence type="ECO:0000256" key="5">
    <source>
        <dbReference type="ARBA" id="ARBA00022679"/>
    </source>
</evidence>
<dbReference type="Proteomes" id="UP001501690">
    <property type="component" value="Unassembled WGS sequence"/>
</dbReference>
<dbReference type="PANTHER" id="PTHR11557">
    <property type="entry name" value="PORPHOBILINOGEN DEAMINASE"/>
    <property type="match status" value="1"/>
</dbReference>
<dbReference type="SUPFAM" id="SSF53850">
    <property type="entry name" value="Periplasmic binding protein-like II"/>
    <property type="match status" value="1"/>
</dbReference>
<gene>
    <name evidence="11" type="primary">hemC</name>
    <name evidence="11" type="ORF">GCM10009808_13930</name>
</gene>
<dbReference type="InterPro" id="IPR022418">
    <property type="entry name" value="Porphobilinogen_deaminase_C"/>
</dbReference>
<evidence type="ECO:0000256" key="7">
    <source>
        <dbReference type="ARBA" id="ARBA00048169"/>
    </source>
</evidence>
<reference evidence="12" key="1">
    <citation type="journal article" date="2019" name="Int. J. Syst. Evol. Microbiol.">
        <title>The Global Catalogue of Microorganisms (GCM) 10K type strain sequencing project: providing services to taxonomists for standard genome sequencing and annotation.</title>
        <authorList>
            <consortium name="The Broad Institute Genomics Platform"/>
            <consortium name="The Broad Institute Genome Sequencing Center for Infectious Disease"/>
            <person name="Wu L."/>
            <person name="Ma J."/>
        </authorList>
    </citation>
    <scope>NUCLEOTIDE SEQUENCE [LARGE SCALE GENOMIC DNA]</scope>
    <source>
        <strain evidence="12">JCM 15577</strain>
    </source>
</reference>
<comment type="caution">
    <text evidence="11">The sequence shown here is derived from an EMBL/GenBank/DDBJ whole genome shotgun (WGS) entry which is preliminary data.</text>
</comment>
<evidence type="ECO:0000256" key="1">
    <source>
        <dbReference type="ARBA" id="ARBA00001916"/>
    </source>
</evidence>
<dbReference type="EMBL" id="BAAAPL010000001">
    <property type="protein sequence ID" value="GAA1697705.1"/>
    <property type="molecule type" value="Genomic_DNA"/>
</dbReference>
<dbReference type="Gene3D" id="3.30.160.40">
    <property type="entry name" value="Porphobilinogen deaminase, C-terminal domain"/>
    <property type="match status" value="1"/>
</dbReference>
<keyword evidence="6" id="KW-0627">Porphyrin biosynthesis</keyword>
<dbReference type="PANTHER" id="PTHR11557:SF0">
    <property type="entry name" value="PORPHOBILINOGEN DEAMINASE"/>
    <property type="match status" value="1"/>
</dbReference>
<feature type="domain" description="Porphobilinogen deaminase N-terminal" evidence="9">
    <location>
        <begin position="3"/>
        <end position="204"/>
    </location>
</feature>
<comment type="similarity">
    <text evidence="3">Belongs to the HMBS family.</text>
</comment>
<comment type="function">
    <text evidence="2">Tetrapolymerization of the monopyrrole PBG into the hydroxymethylbilane pre-uroporphyrinogen in several discrete steps.</text>
</comment>
<dbReference type="PRINTS" id="PR00151">
    <property type="entry name" value="PORPHBDMNASE"/>
</dbReference>